<accession>A0A1Y1VCI4</accession>
<gene>
    <name evidence="2" type="ORF">BCR36DRAFT_582688</name>
</gene>
<reference evidence="2 3" key="2">
    <citation type="submission" date="2016-08" db="EMBL/GenBank/DDBJ databases">
        <title>Pervasive Adenine N6-methylation of Active Genes in Fungi.</title>
        <authorList>
            <consortium name="DOE Joint Genome Institute"/>
            <person name="Mondo S.J."/>
            <person name="Dannebaum R.O."/>
            <person name="Kuo R.C."/>
            <person name="Labutti K."/>
            <person name="Haridas S."/>
            <person name="Kuo A."/>
            <person name="Salamov A."/>
            <person name="Ahrendt S.R."/>
            <person name="Lipzen A."/>
            <person name="Sullivan W."/>
            <person name="Andreopoulos W.B."/>
            <person name="Clum A."/>
            <person name="Lindquist E."/>
            <person name="Daum C."/>
            <person name="Ramamoorthy G.K."/>
            <person name="Gryganskyi A."/>
            <person name="Culley D."/>
            <person name="Magnuson J.K."/>
            <person name="James T.Y."/>
            <person name="O'Malley M.A."/>
            <person name="Stajich J.E."/>
            <person name="Spatafora J.W."/>
            <person name="Visel A."/>
            <person name="Grigoriev I.V."/>
        </authorList>
    </citation>
    <scope>NUCLEOTIDE SEQUENCE [LARGE SCALE GENOMIC DNA]</scope>
    <source>
        <strain evidence="3">finn</strain>
    </source>
</reference>
<reference evidence="2 3" key="1">
    <citation type="submission" date="2016-08" db="EMBL/GenBank/DDBJ databases">
        <title>Genomes of anaerobic fungi encode conserved fungal cellulosomes for biomass hydrolysis.</title>
        <authorList>
            <consortium name="DOE Joint Genome Institute"/>
            <person name="Haitjema C.H."/>
            <person name="Gilmore S.P."/>
            <person name="Henske J.K."/>
            <person name="Solomon K.V."/>
            <person name="De Groot R."/>
            <person name="Kuo A."/>
            <person name="Mondo S.J."/>
            <person name="Salamov A.A."/>
            <person name="Labutti K."/>
            <person name="Zhao Z."/>
            <person name="Chiniquy J."/>
            <person name="Barry K."/>
            <person name="Brewer H.M."/>
            <person name="Purvine S.O."/>
            <person name="Wright A.T."/>
            <person name="Boxma B."/>
            <person name="Van Alen T."/>
            <person name="Hackstein J.H."/>
            <person name="Baker S.E."/>
            <person name="Grigoriev I.V."/>
            <person name="O'Malley M.A."/>
        </authorList>
    </citation>
    <scope>NUCLEOTIDE SEQUENCE [LARGE SCALE GENOMIC DNA]</scope>
    <source>
        <strain evidence="3">finn</strain>
    </source>
</reference>
<organism evidence="2 3">
    <name type="scientific">Piromyces finnis</name>
    <dbReference type="NCBI Taxonomy" id="1754191"/>
    <lineage>
        <taxon>Eukaryota</taxon>
        <taxon>Fungi</taxon>
        <taxon>Fungi incertae sedis</taxon>
        <taxon>Chytridiomycota</taxon>
        <taxon>Chytridiomycota incertae sedis</taxon>
        <taxon>Neocallimastigomycetes</taxon>
        <taxon>Neocallimastigales</taxon>
        <taxon>Neocallimastigaceae</taxon>
        <taxon>Piromyces</taxon>
    </lineage>
</organism>
<dbReference type="Proteomes" id="UP000193719">
    <property type="component" value="Unassembled WGS sequence"/>
</dbReference>
<dbReference type="OrthoDB" id="2146390at2759"/>
<proteinExistence type="predicted"/>
<comment type="caution">
    <text evidence="2">The sequence shown here is derived from an EMBL/GenBank/DDBJ whole genome shotgun (WGS) entry which is preliminary data.</text>
</comment>
<keyword evidence="3" id="KW-1185">Reference proteome</keyword>
<feature type="region of interest" description="Disordered" evidence="1">
    <location>
        <begin position="22"/>
        <end position="47"/>
    </location>
</feature>
<dbReference type="AlphaFoldDB" id="A0A1Y1VCI4"/>
<evidence type="ECO:0000313" key="3">
    <source>
        <dbReference type="Proteomes" id="UP000193719"/>
    </source>
</evidence>
<feature type="region of interest" description="Disordered" evidence="1">
    <location>
        <begin position="440"/>
        <end position="473"/>
    </location>
</feature>
<dbReference type="EMBL" id="MCFH01000016">
    <property type="protein sequence ID" value="ORX52182.1"/>
    <property type="molecule type" value="Genomic_DNA"/>
</dbReference>
<protein>
    <submittedName>
        <fullName evidence="2">Uncharacterized protein</fullName>
    </submittedName>
</protein>
<sequence>MATFTYKKISYLNDPYQQYLSSKAASKESSTKTDNSNKNNFLSPESIKKDHRTTKLLLDVKEFGAFSNIDKNANGKTENNLTVPNPNFKNTLNVDMIKTNNELLAPPSFESTTKTNNSLLAPAKNAEKNVSLSETNKNKHSSFINPLMDMKFDVGGLFDDGDKSSEDLFGAILSKYDKMEEVDNGSSSEKSNEETPKLMESLEEIKKENRISQGTIKMKRNSTIKGECTLTSNDTIKGNCTINASSTIKSNKHGKHGSQDTIKIIQEKTKKIDSFDNQLVENLNAQPAIIVDKDYLNDGESEEENNGFNPDIYKEDEKIELSYSNDWEDPWRSGKNKKGASSMKSSQSKLSAFSSFTFRSSKKLGKMTKNLYKKLTKQKPTPQLPMSPIDIPSTYNEKERAFEEMIFRDDTISLSLSNPNGSLTSTFADKTFPLTENVNENQTENNEESEKSFVSSTSSYDGEGLESKKKRHRQGINFEEALKEGNEFRVSLANL</sequence>
<evidence type="ECO:0000313" key="2">
    <source>
        <dbReference type="EMBL" id="ORX52182.1"/>
    </source>
</evidence>
<evidence type="ECO:0000256" key="1">
    <source>
        <dbReference type="SAM" id="MobiDB-lite"/>
    </source>
</evidence>
<name>A0A1Y1VCI4_9FUNG</name>